<dbReference type="Proteomes" id="UP000663868">
    <property type="component" value="Unassembled WGS sequence"/>
</dbReference>
<dbReference type="AlphaFoldDB" id="A0A814Q7L7"/>
<dbReference type="PANTHER" id="PTHR11839:SF1">
    <property type="entry name" value="ADP-SUGAR PYROPHOSPHATASE"/>
    <property type="match status" value="1"/>
</dbReference>
<dbReference type="Pfam" id="PF15891">
    <property type="entry name" value="Nuc_deoxyri_tr2"/>
    <property type="match status" value="1"/>
</dbReference>
<evidence type="ECO:0000313" key="2">
    <source>
        <dbReference type="EMBL" id="CAF1115759.1"/>
    </source>
</evidence>
<dbReference type="SUPFAM" id="SSF55811">
    <property type="entry name" value="Nudix"/>
    <property type="match status" value="1"/>
</dbReference>
<dbReference type="Gene3D" id="3.90.79.10">
    <property type="entry name" value="Nucleoside Triphosphate Pyrophosphohydrolase"/>
    <property type="match status" value="1"/>
</dbReference>
<sequence length="402" mass="46479">MNKQKYTMKLVFSDHPVPSSITKSIFLAGPSPRDKNAIDWRHEAVSYLSSASINYDGTIFIPVPEGRFHGTYHDSSTWTYDNQISWECECRHVADLIVFWIPRYIDEGMAGFTTNVEFGEDIHSGKIVYGRPENAEKCRYLDTRMKELKLPVFTSLANTLHHAISLLGAGAYRSNGEVYVPLFIWKTQQFQSWYSNLKLAGNRLEKAKVLHHIKLNNSQQVFSYILWSKIWIAAEKRYKENEFVFARTDISTILAYYRDNNEDIKIALIKEFRSPVNNSNGFVYELPGGSSFKPNVDPQLTAKHELEEECGITIDDMSRFKYVGQRQLAATLSSHQAQLYTIELTKEEYEQMLENEKSNKTFGVSEDSERTYLKMISISQLQDSFLDFSMLGMIYHALHWNK</sequence>
<dbReference type="Gene3D" id="3.40.50.450">
    <property type="match status" value="1"/>
</dbReference>
<dbReference type="InterPro" id="IPR039470">
    <property type="entry name" value="Nuc_deoxyri_tr2"/>
</dbReference>
<dbReference type="PANTHER" id="PTHR11839">
    <property type="entry name" value="UDP/ADP-SUGAR PYROPHOSPHATASE"/>
    <property type="match status" value="1"/>
</dbReference>
<comment type="caution">
    <text evidence="2">The sequence shown here is derived from an EMBL/GenBank/DDBJ whole genome shotgun (WGS) entry which is preliminary data.</text>
</comment>
<dbReference type="GO" id="GO:0016787">
    <property type="term" value="F:hydrolase activity"/>
    <property type="evidence" value="ECO:0007669"/>
    <property type="project" value="UniProtKB-KW"/>
</dbReference>
<reference evidence="2" key="1">
    <citation type="submission" date="2021-02" db="EMBL/GenBank/DDBJ databases">
        <authorList>
            <person name="Nowell W R."/>
        </authorList>
    </citation>
    <scope>NUCLEOTIDE SEQUENCE</scope>
</reference>
<dbReference type="EMBL" id="CAJNOE010000280">
    <property type="protein sequence ID" value="CAF1115759.1"/>
    <property type="molecule type" value="Genomic_DNA"/>
</dbReference>
<dbReference type="InterPro" id="IPR015797">
    <property type="entry name" value="NUDIX_hydrolase-like_dom_sf"/>
</dbReference>
<gene>
    <name evidence="2" type="ORF">IZO911_LOCUS23855</name>
    <name evidence="3" type="ORF">KXQ929_LOCUS4095</name>
</gene>
<organism evidence="2 4">
    <name type="scientific">Adineta steineri</name>
    <dbReference type="NCBI Taxonomy" id="433720"/>
    <lineage>
        <taxon>Eukaryota</taxon>
        <taxon>Metazoa</taxon>
        <taxon>Spiralia</taxon>
        <taxon>Gnathifera</taxon>
        <taxon>Rotifera</taxon>
        <taxon>Eurotatoria</taxon>
        <taxon>Bdelloidea</taxon>
        <taxon>Adinetida</taxon>
        <taxon>Adinetidae</taxon>
        <taxon>Adineta</taxon>
    </lineage>
</organism>
<protein>
    <recommendedName>
        <fullName evidence="5">Nudix hydrolase domain-containing protein</fullName>
    </recommendedName>
</protein>
<keyword evidence="1" id="KW-0378">Hydrolase</keyword>
<evidence type="ECO:0000313" key="4">
    <source>
        <dbReference type="Proteomes" id="UP000663860"/>
    </source>
</evidence>
<dbReference type="GO" id="GO:0006753">
    <property type="term" value="P:nucleoside phosphate metabolic process"/>
    <property type="evidence" value="ECO:0007669"/>
    <property type="project" value="TreeGrafter"/>
</dbReference>
<name>A0A814Q7L7_9BILA</name>
<evidence type="ECO:0000313" key="3">
    <source>
        <dbReference type="EMBL" id="CAF3580484.1"/>
    </source>
</evidence>
<dbReference type="GO" id="GO:0019693">
    <property type="term" value="P:ribose phosphate metabolic process"/>
    <property type="evidence" value="ECO:0007669"/>
    <property type="project" value="TreeGrafter"/>
</dbReference>
<evidence type="ECO:0000256" key="1">
    <source>
        <dbReference type="ARBA" id="ARBA00022801"/>
    </source>
</evidence>
<accession>A0A814Q7L7</accession>
<evidence type="ECO:0008006" key="5">
    <source>
        <dbReference type="Google" id="ProtNLM"/>
    </source>
</evidence>
<proteinExistence type="predicted"/>
<dbReference type="Proteomes" id="UP000663860">
    <property type="component" value="Unassembled WGS sequence"/>
</dbReference>
<dbReference type="EMBL" id="CAJOBB010000138">
    <property type="protein sequence ID" value="CAF3580484.1"/>
    <property type="molecule type" value="Genomic_DNA"/>
</dbReference>